<dbReference type="Proteomes" id="UP000002415">
    <property type="component" value="Chromosome"/>
</dbReference>
<dbReference type="STRING" id="381764.Fnod_0178"/>
<evidence type="ECO:0000313" key="2">
    <source>
        <dbReference type="Proteomes" id="UP000002415"/>
    </source>
</evidence>
<dbReference type="KEGG" id="fno:Fnod_0178"/>
<evidence type="ECO:0000313" key="1">
    <source>
        <dbReference type="EMBL" id="ABS60045.1"/>
    </source>
</evidence>
<organism evidence="1 2">
    <name type="scientific">Fervidobacterium nodosum (strain ATCC 35602 / DSM 5306 / Rt17-B1)</name>
    <dbReference type="NCBI Taxonomy" id="381764"/>
    <lineage>
        <taxon>Bacteria</taxon>
        <taxon>Thermotogati</taxon>
        <taxon>Thermotogota</taxon>
        <taxon>Thermotogae</taxon>
        <taxon>Thermotogales</taxon>
        <taxon>Fervidobacteriaceae</taxon>
        <taxon>Fervidobacterium</taxon>
    </lineage>
</organism>
<dbReference type="RefSeq" id="WP_011993368.1">
    <property type="nucleotide sequence ID" value="NC_009718.1"/>
</dbReference>
<dbReference type="eggNOG" id="ENOG5032WQ5">
    <property type="taxonomic scope" value="Bacteria"/>
</dbReference>
<protein>
    <submittedName>
        <fullName evidence="1">Uncharacterized protein</fullName>
    </submittedName>
</protein>
<keyword evidence="2" id="KW-1185">Reference proteome</keyword>
<gene>
    <name evidence="1" type="ordered locus">Fnod_0178</name>
</gene>
<dbReference type="EMBL" id="CP000771">
    <property type="protein sequence ID" value="ABS60045.1"/>
    <property type="molecule type" value="Genomic_DNA"/>
</dbReference>
<proteinExistence type="predicted"/>
<dbReference type="AlphaFoldDB" id="A7HJG2"/>
<dbReference type="HOGENOM" id="CLU_077686_0_0_0"/>
<reference evidence="1 2" key="1">
    <citation type="submission" date="2007-07" db="EMBL/GenBank/DDBJ databases">
        <title>Complete sequence of Fervidobacterium nodosum Rt17-B1.</title>
        <authorList>
            <consortium name="US DOE Joint Genome Institute"/>
            <person name="Copeland A."/>
            <person name="Lucas S."/>
            <person name="Lapidus A."/>
            <person name="Barry K."/>
            <person name="Glavina del Rio T."/>
            <person name="Dalin E."/>
            <person name="Tice H."/>
            <person name="Pitluck S."/>
            <person name="Saunders E."/>
            <person name="Brettin T."/>
            <person name="Bruce D."/>
            <person name="Detter J.C."/>
            <person name="Han C."/>
            <person name="Schmutz J."/>
            <person name="Larimer F."/>
            <person name="Land M."/>
            <person name="Hauser L."/>
            <person name="Kyrpides N."/>
            <person name="Mikhailova N."/>
            <person name="Nelson K."/>
            <person name="Gogarten J.P."/>
            <person name="Noll K."/>
            <person name="Richardson P."/>
        </authorList>
    </citation>
    <scope>NUCLEOTIDE SEQUENCE [LARGE SCALE GENOMIC DNA]</scope>
    <source>
        <strain evidence="2">ATCC 35602 / DSM 5306 / Rt17-B1</strain>
    </source>
</reference>
<accession>A7HJG2</accession>
<name>A7HJG2_FERNB</name>
<sequence length="314" mass="37659">MAKLDNNKYVDIYSQEYLERIKSLEVKRRVILDILKEYKSMNQQKIGVLIRNFERPEKADLKKINPLTFSFLLHSLFNINESIENKIIEFEKNKISRYVLFEILFWAKPSLYPFPTDNIKNYKDFLVKQKKKLKELNLENFVQLYALESAQNDTFIKDIIQKAISITPETLEEYLWMRDFIKYLNPIESKSLKARLHPYVWKVLSSKENTIPVIIDGNNILMSKNIKGPEKIDSLLELIAKLDKVYFPFYIVFDENAKYKFHTKYFNYKKTYYHSPADELIINLAKEYKGVVCSMDRFKEYEINIKNIWYELKL</sequence>
<reference evidence="1 2" key="2">
    <citation type="journal article" date="2009" name="Proc. Natl. Acad. Sci. U.S.A.">
        <title>On the chimeric nature, thermophilic origin, and phylogenetic placement of the Thermotogales.</title>
        <authorList>
            <person name="Zhaxybayeva O."/>
            <person name="Swithers K.S."/>
            <person name="Lapierre P."/>
            <person name="Fournier G.P."/>
            <person name="Bickhart D.M."/>
            <person name="DeBoy R.T."/>
            <person name="Nelson K.E."/>
            <person name="Nesbo C.L."/>
            <person name="Doolittle W.F."/>
            <person name="Gogarten J.P."/>
            <person name="Noll K.M."/>
        </authorList>
    </citation>
    <scope>NUCLEOTIDE SEQUENCE [LARGE SCALE GENOMIC DNA]</scope>
    <source>
        <strain evidence="2">ATCC 35602 / DSM 5306 / Rt17-B1</strain>
    </source>
</reference>